<evidence type="ECO:0000256" key="1">
    <source>
        <dbReference type="SAM" id="Phobius"/>
    </source>
</evidence>
<dbReference type="OrthoDB" id="1726013at2"/>
<protein>
    <submittedName>
        <fullName evidence="2">DUF2619 domain-containing protein</fullName>
    </submittedName>
</protein>
<evidence type="ECO:0000313" key="3">
    <source>
        <dbReference type="Proteomes" id="UP000245998"/>
    </source>
</evidence>
<dbReference type="Pfam" id="PF10942">
    <property type="entry name" value="DUF2619"/>
    <property type="match status" value="1"/>
</dbReference>
<feature type="transmembrane region" description="Helical" evidence="1">
    <location>
        <begin position="77"/>
        <end position="95"/>
    </location>
</feature>
<dbReference type="InterPro" id="IPR020390">
    <property type="entry name" value="Uncharacterised_YqhV"/>
</dbReference>
<keyword evidence="1" id="KW-0812">Transmembrane</keyword>
<proteinExistence type="predicted"/>
<evidence type="ECO:0000313" key="2">
    <source>
        <dbReference type="EMBL" id="PWA13309.1"/>
    </source>
</evidence>
<dbReference type="RefSeq" id="WP_116553270.1">
    <property type="nucleotide sequence ID" value="NZ_QCZG01000002.1"/>
</dbReference>
<dbReference type="Proteomes" id="UP000245998">
    <property type="component" value="Unassembled WGS sequence"/>
</dbReference>
<keyword evidence="1" id="KW-1133">Transmembrane helix</keyword>
<accession>A0A2U1K802</accession>
<sequence>MKFFRTFQAQLDPGLLGMAVLRLFSAMIECSAAIAMIYFNDVKKALVINSLLAIVGPIIFITATSLGLISVAGSVSYGKLLLIIIGVGFILIGILK</sequence>
<keyword evidence="1" id="KW-0472">Membrane</keyword>
<feature type="transmembrane region" description="Helical" evidence="1">
    <location>
        <begin position="51"/>
        <end position="71"/>
    </location>
</feature>
<dbReference type="AlphaFoldDB" id="A0A2U1K802"/>
<name>A0A2U1K802_9BACI</name>
<comment type="caution">
    <text evidence="2">The sequence shown here is derived from an EMBL/GenBank/DDBJ whole genome shotgun (WGS) entry which is preliminary data.</text>
</comment>
<gene>
    <name evidence="2" type="ORF">DCC39_01885</name>
</gene>
<dbReference type="EMBL" id="QCZG01000002">
    <property type="protein sequence ID" value="PWA13309.1"/>
    <property type="molecule type" value="Genomic_DNA"/>
</dbReference>
<keyword evidence="3" id="KW-1185">Reference proteome</keyword>
<reference evidence="2 3" key="1">
    <citation type="submission" date="2018-04" db="EMBL/GenBank/DDBJ databases">
        <title>Camelliibacillus theae gen. nov., sp. nov., isolated from Pu'er tea.</title>
        <authorList>
            <person name="Niu L."/>
        </authorList>
    </citation>
    <scope>NUCLEOTIDE SEQUENCE [LARGE SCALE GENOMIC DNA]</scope>
    <source>
        <strain evidence="2 3">T8</strain>
    </source>
</reference>
<organism evidence="2 3">
    <name type="scientific">Pueribacillus theae</name>
    <dbReference type="NCBI Taxonomy" id="2171751"/>
    <lineage>
        <taxon>Bacteria</taxon>
        <taxon>Bacillati</taxon>
        <taxon>Bacillota</taxon>
        <taxon>Bacilli</taxon>
        <taxon>Bacillales</taxon>
        <taxon>Bacillaceae</taxon>
        <taxon>Pueribacillus</taxon>
    </lineage>
</organism>
<feature type="transmembrane region" description="Helical" evidence="1">
    <location>
        <begin position="20"/>
        <end position="39"/>
    </location>
</feature>